<dbReference type="InterPro" id="IPR038765">
    <property type="entry name" value="Papain-like_cys_pep_sf"/>
</dbReference>
<name>A0ABR6BHD1_9PSEU</name>
<dbReference type="Pfam" id="PF09017">
    <property type="entry name" value="Transglut_prok"/>
    <property type="match status" value="1"/>
</dbReference>
<evidence type="ECO:0000313" key="3">
    <source>
        <dbReference type="Proteomes" id="UP000517916"/>
    </source>
</evidence>
<dbReference type="SUPFAM" id="SSF54001">
    <property type="entry name" value="Cysteine proteinases"/>
    <property type="match status" value="1"/>
</dbReference>
<evidence type="ECO:0000256" key="1">
    <source>
        <dbReference type="SAM" id="SignalP"/>
    </source>
</evidence>
<gene>
    <name evidence="2" type="ORF">BC739_003290</name>
</gene>
<sequence length="262" mass="30122">MHKWFLRAAVVAAVGFGLPTLIATTAQAAAVAAPSPRAPLAPPLAEDRSYRTWRVEDYVEAWERYHGREMTEDERENLARGCIGVTVVNLNREDLSNPPLNLSFGSLRTAEAVQAALNKIVDTHPSPAQYEAAVAKDPILKRLKNVVKALPSWIDSAKLKASIFSKRFYSWQNPDWSEERAHTTYRPDRETDQVDMSTYRYRARPGYVNFDYGWFDQDTNTWWHANHEEPRMVVYQSTLRHYSRPLQDFDEQVFTVAFAKKD</sequence>
<feature type="signal peptide" evidence="1">
    <location>
        <begin position="1"/>
        <end position="28"/>
    </location>
</feature>
<dbReference type="InterPro" id="IPR015107">
    <property type="entry name" value="Transglut_prok"/>
</dbReference>
<proteinExistence type="predicted"/>
<dbReference type="InterPro" id="IPR037084">
    <property type="entry name" value="Transglut_prok_sf"/>
</dbReference>
<dbReference type="Proteomes" id="UP000517916">
    <property type="component" value="Unassembled WGS sequence"/>
</dbReference>
<dbReference type="EMBL" id="JACJID010000002">
    <property type="protein sequence ID" value="MBA8926091.1"/>
    <property type="molecule type" value="Genomic_DNA"/>
</dbReference>
<evidence type="ECO:0000313" key="2">
    <source>
        <dbReference type="EMBL" id="MBA8926091.1"/>
    </source>
</evidence>
<keyword evidence="3" id="KW-1185">Reference proteome</keyword>
<comment type="caution">
    <text evidence="2">The sequence shown here is derived from an EMBL/GenBank/DDBJ whole genome shotgun (WGS) entry which is preliminary data.</text>
</comment>
<reference evidence="2 3" key="1">
    <citation type="submission" date="2020-08" db="EMBL/GenBank/DDBJ databases">
        <title>Genomic Encyclopedia of Archaeal and Bacterial Type Strains, Phase II (KMG-II): from individual species to whole genera.</title>
        <authorList>
            <person name="Goeker M."/>
        </authorList>
    </citation>
    <scope>NUCLEOTIDE SEQUENCE [LARGE SCALE GENOMIC DNA]</scope>
    <source>
        <strain evidence="2 3">DSM 43850</strain>
    </source>
</reference>
<dbReference type="Gene3D" id="3.90.1360.10">
    <property type="entry name" value="Protein-glutamine gamma-glutamyltransferase"/>
    <property type="match status" value="1"/>
</dbReference>
<accession>A0ABR6BHD1</accession>
<dbReference type="RefSeq" id="WP_182837620.1">
    <property type="nucleotide sequence ID" value="NZ_BAAABQ010000009.1"/>
</dbReference>
<organism evidence="2 3">
    <name type="scientific">Kutzneria viridogrisea</name>
    <dbReference type="NCBI Taxonomy" id="47990"/>
    <lineage>
        <taxon>Bacteria</taxon>
        <taxon>Bacillati</taxon>
        <taxon>Actinomycetota</taxon>
        <taxon>Actinomycetes</taxon>
        <taxon>Pseudonocardiales</taxon>
        <taxon>Pseudonocardiaceae</taxon>
        <taxon>Kutzneria</taxon>
    </lineage>
</organism>
<keyword evidence="1" id="KW-0732">Signal</keyword>
<feature type="chain" id="PRO_5047365656" evidence="1">
    <location>
        <begin position="29"/>
        <end position="262"/>
    </location>
</feature>
<protein>
    <submittedName>
        <fullName evidence="2">Uncharacterized protein</fullName>
    </submittedName>
</protein>